<dbReference type="PRINTS" id="PR00080">
    <property type="entry name" value="SDRFAMILY"/>
</dbReference>
<dbReference type="RefSeq" id="WP_380802356.1">
    <property type="nucleotide sequence ID" value="NZ_JBHSFZ010000004.1"/>
</dbReference>
<dbReference type="PRINTS" id="PR00081">
    <property type="entry name" value="GDHRDH"/>
</dbReference>
<gene>
    <name evidence="4" type="ORF">ACFO3E_02755</name>
</gene>
<dbReference type="SUPFAM" id="SSF51735">
    <property type="entry name" value="NAD(P)-binding Rossmann-fold domains"/>
    <property type="match status" value="1"/>
</dbReference>
<proteinExistence type="inferred from homology"/>
<protein>
    <submittedName>
        <fullName evidence="4">SDR family NAD(P)-dependent oxidoreductase</fullName>
    </submittedName>
</protein>
<dbReference type="Proteomes" id="UP001595957">
    <property type="component" value="Unassembled WGS sequence"/>
</dbReference>
<comment type="similarity">
    <text evidence="1 3">Belongs to the short-chain dehydrogenases/reductases (SDR) family.</text>
</comment>
<evidence type="ECO:0000256" key="1">
    <source>
        <dbReference type="ARBA" id="ARBA00006484"/>
    </source>
</evidence>
<dbReference type="EMBL" id="JBHSFZ010000004">
    <property type="protein sequence ID" value="MFC4593117.1"/>
    <property type="molecule type" value="Genomic_DNA"/>
</dbReference>
<evidence type="ECO:0000313" key="5">
    <source>
        <dbReference type="Proteomes" id="UP001595957"/>
    </source>
</evidence>
<keyword evidence="5" id="KW-1185">Reference proteome</keyword>
<evidence type="ECO:0000313" key="4">
    <source>
        <dbReference type="EMBL" id="MFC4593117.1"/>
    </source>
</evidence>
<name>A0ABV9EU05_9SPHN</name>
<keyword evidence="2" id="KW-0560">Oxidoreductase</keyword>
<dbReference type="InterPro" id="IPR036291">
    <property type="entry name" value="NAD(P)-bd_dom_sf"/>
</dbReference>
<dbReference type="InterPro" id="IPR002347">
    <property type="entry name" value="SDR_fam"/>
</dbReference>
<comment type="caution">
    <text evidence="4">The sequence shown here is derived from an EMBL/GenBank/DDBJ whole genome shotgun (WGS) entry which is preliminary data.</text>
</comment>
<sequence length="224" mass="22204">MKTHVIVTGAAGVLGRAVTKALEEAGHKVTGIDRAPDAGAVGAGAYLGNIDLTDPAAASAAIEKAIGASGPLGALVNVAGTFRWETVADGDIATWATMFDINLRTAVNAVRAALPSLRDGGGAVVSIGAASAIKAAAGMGAYAASKAGIAKLTEALAEEEKDNGVRVNAVLPSIIDTPANRADMASADFTRWVSPAQIASVIAFLLSDGASAITGACIPVTGRV</sequence>
<dbReference type="Pfam" id="PF00106">
    <property type="entry name" value="adh_short"/>
    <property type="match status" value="1"/>
</dbReference>
<dbReference type="PANTHER" id="PTHR43639:SF1">
    <property type="entry name" value="SHORT-CHAIN DEHYDROGENASE_REDUCTASE FAMILY PROTEIN"/>
    <property type="match status" value="1"/>
</dbReference>
<reference evidence="5" key="1">
    <citation type="journal article" date="2019" name="Int. J. Syst. Evol. Microbiol.">
        <title>The Global Catalogue of Microorganisms (GCM) 10K type strain sequencing project: providing services to taxonomists for standard genome sequencing and annotation.</title>
        <authorList>
            <consortium name="The Broad Institute Genomics Platform"/>
            <consortium name="The Broad Institute Genome Sequencing Center for Infectious Disease"/>
            <person name="Wu L."/>
            <person name="Ma J."/>
        </authorList>
    </citation>
    <scope>NUCLEOTIDE SEQUENCE [LARGE SCALE GENOMIC DNA]</scope>
    <source>
        <strain evidence="5">NBRC 103632</strain>
    </source>
</reference>
<dbReference type="PANTHER" id="PTHR43639">
    <property type="entry name" value="OXIDOREDUCTASE, SHORT-CHAIN DEHYDROGENASE/REDUCTASE FAMILY (AFU_ORTHOLOGUE AFUA_5G02870)"/>
    <property type="match status" value="1"/>
</dbReference>
<accession>A0ABV9EU05</accession>
<evidence type="ECO:0000256" key="2">
    <source>
        <dbReference type="ARBA" id="ARBA00023002"/>
    </source>
</evidence>
<organism evidence="4 5">
    <name type="scientific">Sphingobium tyrosinilyticum</name>
    <dbReference type="NCBI Taxonomy" id="2715436"/>
    <lineage>
        <taxon>Bacteria</taxon>
        <taxon>Pseudomonadati</taxon>
        <taxon>Pseudomonadota</taxon>
        <taxon>Alphaproteobacteria</taxon>
        <taxon>Sphingomonadales</taxon>
        <taxon>Sphingomonadaceae</taxon>
        <taxon>Sphingobium</taxon>
    </lineage>
</organism>
<dbReference type="Gene3D" id="3.40.50.720">
    <property type="entry name" value="NAD(P)-binding Rossmann-like Domain"/>
    <property type="match status" value="1"/>
</dbReference>
<evidence type="ECO:0000256" key="3">
    <source>
        <dbReference type="RuleBase" id="RU000363"/>
    </source>
</evidence>